<proteinExistence type="predicted"/>
<evidence type="ECO:0000313" key="1">
    <source>
        <dbReference type="EMBL" id="JAH74783.1"/>
    </source>
</evidence>
<organism evidence="1">
    <name type="scientific">Anguilla anguilla</name>
    <name type="common">European freshwater eel</name>
    <name type="synonym">Muraena anguilla</name>
    <dbReference type="NCBI Taxonomy" id="7936"/>
    <lineage>
        <taxon>Eukaryota</taxon>
        <taxon>Metazoa</taxon>
        <taxon>Chordata</taxon>
        <taxon>Craniata</taxon>
        <taxon>Vertebrata</taxon>
        <taxon>Euteleostomi</taxon>
        <taxon>Actinopterygii</taxon>
        <taxon>Neopterygii</taxon>
        <taxon>Teleostei</taxon>
        <taxon>Anguilliformes</taxon>
        <taxon>Anguillidae</taxon>
        <taxon>Anguilla</taxon>
    </lineage>
</organism>
<protein>
    <submittedName>
        <fullName evidence="1">Uncharacterized protein</fullName>
    </submittedName>
</protein>
<name>A0A0E9VC73_ANGAN</name>
<accession>A0A0E9VC73</accession>
<dbReference type="AlphaFoldDB" id="A0A0E9VC73"/>
<reference evidence="1" key="1">
    <citation type="submission" date="2014-11" db="EMBL/GenBank/DDBJ databases">
        <authorList>
            <person name="Amaro Gonzalez C."/>
        </authorList>
    </citation>
    <scope>NUCLEOTIDE SEQUENCE</scope>
</reference>
<sequence>MQNIFSPWRNQFWHENTRNHMNTAGIRPKC</sequence>
<reference evidence="1" key="2">
    <citation type="journal article" date="2015" name="Fish Shellfish Immunol.">
        <title>Early steps in the European eel (Anguilla anguilla)-Vibrio vulnificus interaction in the gills: Role of the RtxA13 toxin.</title>
        <authorList>
            <person name="Callol A."/>
            <person name="Pajuelo D."/>
            <person name="Ebbesson L."/>
            <person name="Teles M."/>
            <person name="MacKenzie S."/>
            <person name="Amaro C."/>
        </authorList>
    </citation>
    <scope>NUCLEOTIDE SEQUENCE</scope>
</reference>
<dbReference type="EMBL" id="GBXM01033794">
    <property type="protein sequence ID" value="JAH74783.1"/>
    <property type="molecule type" value="Transcribed_RNA"/>
</dbReference>